<gene>
    <name evidence="3" type="ORF">JM658_08040</name>
</gene>
<keyword evidence="3" id="KW-0418">Kinase</keyword>
<dbReference type="InterPro" id="IPR036890">
    <property type="entry name" value="HATPase_C_sf"/>
</dbReference>
<dbReference type="InterPro" id="IPR050640">
    <property type="entry name" value="Bact_2-comp_sensor_kinase"/>
</dbReference>
<feature type="transmembrane region" description="Helical" evidence="1">
    <location>
        <begin position="115"/>
        <end position="137"/>
    </location>
</feature>
<protein>
    <submittedName>
        <fullName evidence="3">Histidine kinase</fullName>
    </submittedName>
</protein>
<evidence type="ECO:0000313" key="4">
    <source>
        <dbReference type="Proteomes" id="UP000829517"/>
    </source>
</evidence>
<feature type="transmembrane region" description="Helical" evidence="1">
    <location>
        <begin position="50"/>
        <end position="69"/>
    </location>
</feature>
<keyword evidence="1" id="KW-1133">Transmembrane helix</keyword>
<dbReference type="EMBL" id="JAETXX010000004">
    <property type="protein sequence ID" value="MCF8714778.1"/>
    <property type="molecule type" value="Genomic_DNA"/>
</dbReference>
<name>A0ABS9J351_9FLAO</name>
<feature type="transmembrane region" description="Helical" evidence="1">
    <location>
        <begin position="12"/>
        <end position="30"/>
    </location>
</feature>
<feature type="domain" description="Signal transduction histidine kinase internal region" evidence="2">
    <location>
        <begin position="160"/>
        <end position="238"/>
    </location>
</feature>
<proteinExistence type="predicted"/>
<dbReference type="PANTHER" id="PTHR34220:SF7">
    <property type="entry name" value="SENSOR HISTIDINE KINASE YPDA"/>
    <property type="match status" value="1"/>
</dbReference>
<dbReference type="GO" id="GO:0016301">
    <property type="term" value="F:kinase activity"/>
    <property type="evidence" value="ECO:0007669"/>
    <property type="project" value="UniProtKB-KW"/>
</dbReference>
<reference evidence="3 4" key="1">
    <citation type="submission" date="2021-01" db="EMBL/GenBank/DDBJ databases">
        <title>Genome sequencing of Joostella atrarenae M1-2 (= KCTC 23194).</title>
        <authorList>
            <person name="Zakaria M.R."/>
            <person name="Lam M.Q."/>
            <person name="Chong C.S."/>
        </authorList>
    </citation>
    <scope>NUCLEOTIDE SEQUENCE [LARGE SCALE GENOMIC DNA]</scope>
    <source>
        <strain evidence="3 4">M1-2</strain>
    </source>
</reference>
<keyword evidence="1" id="KW-0812">Transmembrane</keyword>
<accession>A0ABS9J351</accession>
<evidence type="ECO:0000259" key="2">
    <source>
        <dbReference type="Pfam" id="PF06580"/>
    </source>
</evidence>
<dbReference type="RefSeq" id="WP_236958743.1">
    <property type="nucleotide sequence ID" value="NZ_JAETXX010000004.1"/>
</dbReference>
<comment type="caution">
    <text evidence="3">The sequence shown here is derived from an EMBL/GenBank/DDBJ whole genome shotgun (WGS) entry which is preliminary data.</text>
</comment>
<sequence>MSVNEVFVKKTIALKYHLYFWGIYFFINFIRWGSYFNDYSYSFASNLVEFPLHIVIVYLNIYVLIPKFVFKRKYFYYVIALIILLGVHYIIRSGLNYWLVTKNLWPESQGTQEAFGFNHILAVTIGELYVVGITAAIKFTVDFVNVKNQNQQLQELQYKTELKYLKAQMQPHFFFNTLNNLYALTLKKSPKASDVVLRLSDIMKYIIYDASKKRLSLIQEINYIDNYVELEKLRYEENIESEISIEGNLDGIQVPSLLFLPFIENCFKHGVKNDEKLKLEVSFEKIAQELVFKAVNNFNYHEKDSHGGIGLKNMRRRLEILYKDKFDLTTDVINDMFVVVLKIPIQ</sequence>
<keyword evidence="1" id="KW-0472">Membrane</keyword>
<evidence type="ECO:0000256" key="1">
    <source>
        <dbReference type="SAM" id="Phobius"/>
    </source>
</evidence>
<organism evidence="3 4">
    <name type="scientific">Joostella atrarenae</name>
    <dbReference type="NCBI Taxonomy" id="679257"/>
    <lineage>
        <taxon>Bacteria</taxon>
        <taxon>Pseudomonadati</taxon>
        <taxon>Bacteroidota</taxon>
        <taxon>Flavobacteriia</taxon>
        <taxon>Flavobacteriales</taxon>
        <taxon>Flavobacteriaceae</taxon>
        <taxon>Joostella</taxon>
    </lineage>
</organism>
<keyword evidence="4" id="KW-1185">Reference proteome</keyword>
<keyword evidence="3" id="KW-0808">Transferase</keyword>
<feature type="transmembrane region" description="Helical" evidence="1">
    <location>
        <begin position="74"/>
        <end position="95"/>
    </location>
</feature>
<dbReference type="InterPro" id="IPR010559">
    <property type="entry name" value="Sig_transdc_His_kin_internal"/>
</dbReference>
<evidence type="ECO:0000313" key="3">
    <source>
        <dbReference type="EMBL" id="MCF8714778.1"/>
    </source>
</evidence>
<dbReference type="PANTHER" id="PTHR34220">
    <property type="entry name" value="SENSOR HISTIDINE KINASE YPDA"/>
    <property type="match status" value="1"/>
</dbReference>
<dbReference type="Proteomes" id="UP000829517">
    <property type="component" value="Unassembled WGS sequence"/>
</dbReference>
<dbReference type="Pfam" id="PF06580">
    <property type="entry name" value="His_kinase"/>
    <property type="match status" value="1"/>
</dbReference>
<dbReference type="Gene3D" id="3.30.565.10">
    <property type="entry name" value="Histidine kinase-like ATPase, C-terminal domain"/>
    <property type="match status" value="1"/>
</dbReference>